<feature type="transmembrane region" description="Helical" evidence="15">
    <location>
        <begin position="699"/>
        <end position="721"/>
    </location>
</feature>
<evidence type="ECO:0000256" key="10">
    <source>
        <dbReference type="ARBA" id="ARBA00023286"/>
    </source>
</evidence>
<feature type="binding site" evidence="12">
    <location>
        <position position="403"/>
    </location>
    <ligand>
        <name>L-glutamate</name>
        <dbReference type="ChEBI" id="CHEBI:29985"/>
    </ligand>
</feature>
<accession>A0AAE0ZX50</accession>
<organism evidence="18 19">
    <name type="scientific">Elysia crispata</name>
    <name type="common">lettuce slug</name>
    <dbReference type="NCBI Taxonomy" id="231223"/>
    <lineage>
        <taxon>Eukaryota</taxon>
        <taxon>Metazoa</taxon>
        <taxon>Spiralia</taxon>
        <taxon>Lophotrochozoa</taxon>
        <taxon>Mollusca</taxon>
        <taxon>Gastropoda</taxon>
        <taxon>Heterobranchia</taxon>
        <taxon>Euthyneura</taxon>
        <taxon>Panpulmonata</taxon>
        <taxon>Sacoglossa</taxon>
        <taxon>Placobranchoidea</taxon>
        <taxon>Plakobranchidae</taxon>
        <taxon>Elysia</taxon>
    </lineage>
</organism>
<dbReference type="FunFam" id="3.40.190.10:FF:000024">
    <property type="entry name" value="Glutamate receptor, ionotropic, delta 1"/>
    <property type="match status" value="1"/>
</dbReference>
<dbReference type="GO" id="GO:0015276">
    <property type="term" value="F:ligand-gated monoatomic ion channel activity"/>
    <property type="evidence" value="ECO:0007669"/>
    <property type="project" value="InterPro"/>
</dbReference>
<dbReference type="Pfam" id="PF00060">
    <property type="entry name" value="Lig_chan"/>
    <property type="match status" value="1"/>
</dbReference>
<dbReference type="SMART" id="SM00079">
    <property type="entry name" value="PBPe"/>
    <property type="match status" value="1"/>
</dbReference>
<dbReference type="AlphaFoldDB" id="A0AAE0ZX50"/>
<evidence type="ECO:0000256" key="14">
    <source>
        <dbReference type="PIRSR" id="PIRSR601508-3"/>
    </source>
</evidence>
<dbReference type="SMART" id="SM00918">
    <property type="entry name" value="Lig_chan-Glu_bd"/>
    <property type="match status" value="1"/>
</dbReference>
<feature type="transmembrane region" description="Helical" evidence="15">
    <location>
        <begin position="521"/>
        <end position="545"/>
    </location>
</feature>
<evidence type="ECO:0000256" key="9">
    <source>
        <dbReference type="ARBA" id="ARBA00023180"/>
    </source>
</evidence>
<dbReference type="Pfam" id="PF10613">
    <property type="entry name" value="Lig_chan-Glu_bd"/>
    <property type="match status" value="1"/>
</dbReference>
<feature type="site" description="Interaction with the cone snail toxin Con-ikot-ikot" evidence="13">
    <location>
        <position position="663"/>
    </location>
</feature>
<dbReference type="Proteomes" id="UP001283361">
    <property type="component" value="Unassembled WGS sequence"/>
</dbReference>
<sequence>MASCPVASVLSEMATELKLLHLLYSPDILPCHVHSRYLVNLATSEERFVEEVQNIVQYGLRWRRVLLLHDDFLQPRGTYVFKIALSKASVKFKVLPLQNISTEADLSPIVPMLTNVYETFLFLHSSALDLFVDVAANKSLLQPQHQWFAVSDSTCREILGKSVLKDSNTILLKPTHFVHTSDYEKCPGHRLGRDKTFYTLKAHLLSVGIHILLKGSQAHNSWSCVQQPPRLNKNPEQFLNHLILANHGAENTRKNDLLTLTTNEGETSINLTTRLVSTVGFEYCSSDSKKCQGYTIKGSWNHLENLTTGSMFANVFTDFGNATIVIATNPAPPFVIKTVKDGQPPSYTGFCIDLLNEFAKRLKFSYELVEPQDGQFGSMNKDLTWSGVIGMVMNKEVTLGIGPISITSERRTVIDFTTAFAEDGTGILTRRPGFGSSKMFRLFKPFEPVVWVCLVCSVIITSAVLYLVNSTSPSAVRRFSCPLATKLTVFYCFWAILASSVNQGTDLQPMSHSARLVLGFWWVFIILVLSTYTASLAAVLTVNIYEKSISSLSELAEQTSITPLIKPGTNLQTLFQTATNDVYRSIDSRLVIYPEGATNEKAMVWVRERNMAFMTDRSQLEYEMQKECETYALAHEIFNSGGLGFVTQKGAPFLDALNLIIIKLRQSGIVEGWRSRWWANDGAQCITGTRVGEGQQLGLVYLAGPFFVFLSAIVVSVVIALGDWAWRAGKLRPIKARLRWWAATSREL</sequence>
<dbReference type="Gene3D" id="3.40.190.10">
    <property type="entry name" value="Periplasmic binding protein-like II"/>
    <property type="match status" value="1"/>
</dbReference>
<dbReference type="InterPro" id="IPR001508">
    <property type="entry name" value="Iono_Glu_rcpt_met"/>
</dbReference>
<keyword evidence="11" id="KW-0407">Ion channel</keyword>
<evidence type="ECO:0000259" key="16">
    <source>
        <dbReference type="SMART" id="SM00079"/>
    </source>
</evidence>
<keyword evidence="7 15" id="KW-0472">Membrane</keyword>
<keyword evidence="14" id="KW-1015">Disulfide bond</keyword>
<dbReference type="Gene3D" id="1.10.287.70">
    <property type="match status" value="1"/>
</dbReference>
<keyword evidence="5 15" id="KW-1133">Transmembrane helix</keyword>
<evidence type="ECO:0000256" key="15">
    <source>
        <dbReference type="SAM" id="Phobius"/>
    </source>
</evidence>
<dbReference type="SUPFAM" id="SSF53850">
    <property type="entry name" value="Periplasmic binding protein-like II"/>
    <property type="match status" value="1"/>
</dbReference>
<evidence type="ECO:0000256" key="1">
    <source>
        <dbReference type="ARBA" id="ARBA00004651"/>
    </source>
</evidence>
<feature type="disulfide bond" evidence="14">
    <location>
        <begin position="628"/>
        <end position="685"/>
    </location>
</feature>
<dbReference type="GO" id="GO:0038023">
    <property type="term" value="F:signaling receptor activity"/>
    <property type="evidence" value="ECO:0007669"/>
    <property type="project" value="InterPro"/>
</dbReference>
<gene>
    <name evidence="18" type="ORF">RRG08_038457</name>
</gene>
<evidence type="ECO:0008006" key="20">
    <source>
        <dbReference type="Google" id="ProtNLM"/>
    </source>
</evidence>
<dbReference type="PRINTS" id="PR00177">
    <property type="entry name" value="NMDARECEPTOR"/>
</dbReference>
<feature type="domain" description="Ionotropic glutamate receptor L-glutamate and glycine-binding" evidence="17">
    <location>
        <begin position="333"/>
        <end position="394"/>
    </location>
</feature>
<evidence type="ECO:0000256" key="6">
    <source>
        <dbReference type="ARBA" id="ARBA00023065"/>
    </source>
</evidence>
<proteinExistence type="predicted"/>
<reference evidence="18" key="1">
    <citation type="journal article" date="2023" name="G3 (Bethesda)">
        <title>A reference genome for the long-term kleptoplast-retaining sea slug Elysia crispata morphotype clarki.</title>
        <authorList>
            <person name="Eastman K.E."/>
            <person name="Pendleton A.L."/>
            <person name="Shaikh M.A."/>
            <person name="Suttiyut T."/>
            <person name="Ogas R."/>
            <person name="Tomko P."/>
            <person name="Gavelis G."/>
            <person name="Widhalm J.R."/>
            <person name="Wisecaver J.H."/>
        </authorList>
    </citation>
    <scope>NUCLEOTIDE SEQUENCE</scope>
    <source>
        <strain evidence="18">ECLA1</strain>
    </source>
</reference>
<feature type="domain" description="Ionotropic glutamate receptor C-terminal" evidence="16">
    <location>
        <begin position="323"/>
        <end position="680"/>
    </location>
</feature>
<keyword evidence="8" id="KW-0675">Receptor</keyword>
<dbReference type="InterPro" id="IPR001320">
    <property type="entry name" value="Iontro_rcpt_C"/>
</dbReference>
<evidence type="ECO:0000256" key="5">
    <source>
        <dbReference type="ARBA" id="ARBA00022989"/>
    </source>
</evidence>
<keyword evidence="19" id="KW-1185">Reference proteome</keyword>
<dbReference type="InterPro" id="IPR019594">
    <property type="entry name" value="Glu/Gly-bd"/>
</dbReference>
<evidence type="ECO:0000256" key="3">
    <source>
        <dbReference type="ARBA" id="ARBA00022475"/>
    </source>
</evidence>
<keyword evidence="6" id="KW-0406">Ion transport</keyword>
<keyword evidence="2" id="KW-0813">Transport</keyword>
<dbReference type="GO" id="GO:0005886">
    <property type="term" value="C:plasma membrane"/>
    <property type="evidence" value="ECO:0007669"/>
    <property type="project" value="UniProtKB-SubCell"/>
</dbReference>
<name>A0AAE0ZX50_9GAST</name>
<evidence type="ECO:0000256" key="8">
    <source>
        <dbReference type="ARBA" id="ARBA00023170"/>
    </source>
</evidence>
<evidence type="ECO:0000256" key="12">
    <source>
        <dbReference type="PIRSR" id="PIRSR601508-1"/>
    </source>
</evidence>
<keyword evidence="10" id="KW-1071">Ligand-gated ion channel</keyword>
<feature type="binding site" evidence="12">
    <location>
        <position position="616"/>
    </location>
    <ligand>
        <name>L-glutamate</name>
        <dbReference type="ChEBI" id="CHEBI:29985"/>
    </ligand>
</feature>
<evidence type="ECO:0000313" key="19">
    <source>
        <dbReference type="Proteomes" id="UP001283361"/>
    </source>
</evidence>
<keyword evidence="9" id="KW-0325">Glycoprotein</keyword>
<comment type="caution">
    <text evidence="18">The sequence shown here is derived from an EMBL/GenBank/DDBJ whole genome shotgun (WGS) entry which is preliminary data.</text>
</comment>
<comment type="subcellular location">
    <subcellularLocation>
        <location evidence="1">Cell membrane</location>
        <topology evidence="1">Multi-pass membrane protein</topology>
    </subcellularLocation>
</comment>
<feature type="binding site" evidence="12">
    <location>
        <position position="405"/>
    </location>
    <ligand>
        <name>L-glutamate</name>
        <dbReference type="ChEBI" id="CHEBI:29985"/>
    </ligand>
</feature>
<evidence type="ECO:0000259" key="17">
    <source>
        <dbReference type="SMART" id="SM00918"/>
    </source>
</evidence>
<dbReference type="EMBL" id="JAWDGP010003093">
    <property type="protein sequence ID" value="KAK3777309.1"/>
    <property type="molecule type" value="Genomic_DNA"/>
</dbReference>
<keyword evidence="3" id="KW-1003">Cell membrane</keyword>
<evidence type="ECO:0000256" key="4">
    <source>
        <dbReference type="ARBA" id="ARBA00022692"/>
    </source>
</evidence>
<evidence type="ECO:0000256" key="2">
    <source>
        <dbReference type="ARBA" id="ARBA00022448"/>
    </source>
</evidence>
<evidence type="ECO:0000256" key="11">
    <source>
        <dbReference type="ARBA" id="ARBA00023303"/>
    </source>
</evidence>
<feature type="site" description="Crucial to convey clamshell closure to channel opening" evidence="13">
    <location>
        <position position="549"/>
    </location>
</feature>
<evidence type="ECO:0000256" key="13">
    <source>
        <dbReference type="PIRSR" id="PIRSR601508-2"/>
    </source>
</evidence>
<evidence type="ECO:0000256" key="7">
    <source>
        <dbReference type="ARBA" id="ARBA00023136"/>
    </source>
</evidence>
<feature type="binding site" evidence="12">
    <location>
        <position position="410"/>
    </location>
    <ligand>
        <name>L-glutamate</name>
        <dbReference type="ChEBI" id="CHEBI:29985"/>
    </ligand>
</feature>
<protein>
    <recommendedName>
        <fullName evidence="20">Glutamate receptor</fullName>
    </recommendedName>
</protein>
<evidence type="ECO:0000313" key="18">
    <source>
        <dbReference type="EMBL" id="KAK3777309.1"/>
    </source>
</evidence>
<dbReference type="InterPro" id="IPR015683">
    <property type="entry name" value="Ionotropic_Glu_rcpt"/>
</dbReference>
<keyword evidence="4 15" id="KW-0812">Transmembrane</keyword>
<feature type="transmembrane region" description="Helical" evidence="15">
    <location>
        <begin position="480"/>
        <end position="501"/>
    </location>
</feature>
<feature type="transmembrane region" description="Helical" evidence="15">
    <location>
        <begin position="449"/>
        <end position="468"/>
    </location>
</feature>
<dbReference type="PANTHER" id="PTHR18966">
    <property type="entry name" value="IONOTROPIC GLUTAMATE RECEPTOR"/>
    <property type="match status" value="1"/>
</dbReference>